<evidence type="ECO:0000313" key="2">
    <source>
        <dbReference type="Proteomes" id="UP001054837"/>
    </source>
</evidence>
<dbReference type="EMBL" id="BPLQ01010029">
    <property type="protein sequence ID" value="GIY47910.1"/>
    <property type="molecule type" value="Genomic_DNA"/>
</dbReference>
<sequence length="85" mass="9775">MYEDDIKFPHDSSKCTRLAGCRVMCCSKELELTLSSCSSCSERTSSHFLIVLSEQQRGGQIIKLAIQREEESLGWMELRKQLIFE</sequence>
<evidence type="ECO:0000313" key="1">
    <source>
        <dbReference type="EMBL" id="GIY47910.1"/>
    </source>
</evidence>
<dbReference type="Proteomes" id="UP001054837">
    <property type="component" value="Unassembled WGS sequence"/>
</dbReference>
<gene>
    <name evidence="1" type="ORF">CDAR_301621</name>
</gene>
<dbReference type="AlphaFoldDB" id="A0AAV4TNA0"/>
<organism evidence="1 2">
    <name type="scientific">Caerostris darwini</name>
    <dbReference type="NCBI Taxonomy" id="1538125"/>
    <lineage>
        <taxon>Eukaryota</taxon>
        <taxon>Metazoa</taxon>
        <taxon>Ecdysozoa</taxon>
        <taxon>Arthropoda</taxon>
        <taxon>Chelicerata</taxon>
        <taxon>Arachnida</taxon>
        <taxon>Araneae</taxon>
        <taxon>Araneomorphae</taxon>
        <taxon>Entelegynae</taxon>
        <taxon>Araneoidea</taxon>
        <taxon>Araneidae</taxon>
        <taxon>Caerostris</taxon>
    </lineage>
</organism>
<accession>A0AAV4TNA0</accession>
<keyword evidence="2" id="KW-1185">Reference proteome</keyword>
<name>A0AAV4TNA0_9ARAC</name>
<proteinExistence type="predicted"/>
<reference evidence="1 2" key="1">
    <citation type="submission" date="2021-06" db="EMBL/GenBank/DDBJ databases">
        <title>Caerostris darwini draft genome.</title>
        <authorList>
            <person name="Kono N."/>
            <person name="Arakawa K."/>
        </authorList>
    </citation>
    <scope>NUCLEOTIDE SEQUENCE [LARGE SCALE GENOMIC DNA]</scope>
</reference>
<protein>
    <submittedName>
        <fullName evidence="1">Uncharacterized protein</fullName>
    </submittedName>
</protein>
<comment type="caution">
    <text evidence="1">The sequence shown here is derived from an EMBL/GenBank/DDBJ whole genome shotgun (WGS) entry which is preliminary data.</text>
</comment>